<dbReference type="Pfam" id="PF04810">
    <property type="entry name" value="zf-Sec23_Sec24"/>
    <property type="match status" value="1"/>
</dbReference>
<evidence type="ECO:0000256" key="1">
    <source>
        <dbReference type="ARBA" id="ARBA00004394"/>
    </source>
</evidence>
<dbReference type="OrthoDB" id="49016at2759"/>
<sequence>MSEGDLAAGISSLSLDQTGPVPHNFKKHRRPNRAFHNLNSANPTLNDLPSFPGMPVHGRTSSWTGASQSASGSPFIQPQSFTPRQFDASQFPAPGSPYVGNGVPPSPGFNTASEQFMVPAGPGASTPTPNASFSPVYEESNYNTSHIIATQRWEEQLLYLQKMYQTIKDLNVPLPTTEFYCKDQSKCDPRFMSVSMYALPEDSHLRSATKLPIGLTVQPFAQTLPEEPVPIVKSITNMVLNDGSEDLKEPIRCMRCRTYLNPGFQIGYDGNACCNICNVKMKLSMEEFGNGVIDGQGGLDRLETSFGTVDFLVPRQYNATKDAAPLPLHYVFLIDTSLLANENGSSLAVVEAVRNSIEYISENQENCKIAIIAYDNKLKFYKLIPELESAQEYIVNDLQDVFLPFYNGLFTKPKDSMKVINDTLRKISDFIVADKYSQVPHACYGTALEAAKLALSTVTGGQGGKIVCSLNSLPTLGKGNLQLKKDDALKKHVKCDNEFYNQIADQLMRSYISLDLYVTGAGFIDMASVAKPVEKTSGMLRYYPHFRSDHDEFLLVNDMVSNIAKIVGYQGLLKVRCSAGLSVESYYMDAIDYSDREPMIPVLTKDTTVDVLFKYDEKLKAGKDMYYQTAMLYTDIHGVRKVRSINTSSRVSKNIREIFKYVNQTAVLRIMIKDIIRTLGNCDFPAIRKVIDDKLVDILTQYRALISGNSSSQLVLPDALRTLPMYMLSFEKSALMRPNMQSTRGNERIFDLMKYSMFDSAKLSFKLYPQIIPFHEMLEETDLMFYDTNERLLQVSPTTIPNLSVRDGHASLMNGGCYFVFDGTHIYLWFNENTNKMLLQDLLGIDPSLPTASITLAGGYLPECGTSINEKARNIVKYWSHITAQPTIPLILLRPNIDQYYSSTMTNILCEDKSMNLIEDYDNYLINLHRKIQERLAKDDFVKVSTSSGSSLGKGHEQFHQKFVQF</sequence>
<feature type="domain" description="Sec23/Sec24 helical" evidence="11">
    <location>
        <begin position="663"/>
        <end position="763"/>
    </location>
</feature>
<feature type="domain" description="Sec23/Sec24 beta-sandwich" evidence="12">
    <location>
        <begin position="568"/>
        <end position="651"/>
    </location>
</feature>
<feature type="compositionally biased region" description="Polar residues" evidence="8">
    <location>
        <begin position="59"/>
        <end position="77"/>
    </location>
</feature>
<dbReference type="STRING" id="1071383.J7S3R8"/>
<dbReference type="OMA" id="RLCKHGD"/>
<evidence type="ECO:0008006" key="15">
    <source>
        <dbReference type="Google" id="ProtNLM"/>
    </source>
</evidence>
<dbReference type="InterPro" id="IPR029006">
    <property type="entry name" value="ADF-H/Gelsolin-like_dom_sf"/>
</dbReference>
<evidence type="ECO:0000256" key="8">
    <source>
        <dbReference type="SAM" id="MobiDB-lite"/>
    </source>
</evidence>
<keyword evidence="4" id="KW-0813">Transport</keyword>
<dbReference type="GO" id="GO:0030127">
    <property type="term" value="C:COPII vesicle coat"/>
    <property type="evidence" value="ECO:0007669"/>
    <property type="project" value="EnsemblFungi"/>
</dbReference>
<dbReference type="eggNOG" id="KOG1984">
    <property type="taxonomic scope" value="Eukaryota"/>
</dbReference>
<dbReference type="InterPro" id="IPR006900">
    <property type="entry name" value="Sec23/24_helical_dom"/>
</dbReference>
<dbReference type="RefSeq" id="XP_022463115.1">
    <property type="nucleotide sequence ID" value="XM_022606417.1"/>
</dbReference>
<evidence type="ECO:0000256" key="2">
    <source>
        <dbReference type="ARBA" id="ARBA00004496"/>
    </source>
</evidence>
<dbReference type="Pfam" id="PF04811">
    <property type="entry name" value="Sec23_trunk"/>
    <property type="match status" value="1"/>
</dbReference>
<accession>J7S3R8</accession>
<dbReference type="InterPro" id="IPR036174">
    <property type="entry name" value="Znf_Sec23_Sec24_sf"/>
</dbReference>
<dbReference type="InterPro" id="IPR036180">
    <property type="entry name" value="Gelsolin-like_dom_sf"/>
</dbReference>
<dbReference type="SUPFAM" id="SSF81811">
    <property type="entry name" value="Helical domain of Sec23/24"/>
    <property type="match status" value="1"/>
</dbReference>
<dbReference type="GO" id="GO:0008270">
    <property type="term" value="F:zinc ion binding"/>
    <property type="evidence" value="ECO:0007669"/>
    <property type="project" value="InterPro"/>
</dbReference>
<comment type="subcellular location">
    <subcellularLocation>
        <location evidence="2">Cytoplasm</location>
    </subcellularLocation>
    <subcellularLocation>
        <location evidence="1">Golgi apparatus membrane</location>
    </subcellularLocation>
</comment>
<reference evidence="14" key="2">
    <citation type="submission" date="2012-08" db="EMBL/GenBank/DDBJ databases">
        <title>Genome sequence of Kazachstania naganishii.</title>
        <authorList>
            <person name="Gordon J.L."/>
            <person name="Armisen D."/>
            <person name="Proux-Wera E."/>
            <person name="OhEigeartaigh S.S."/>
            <person name="Byrne K.P."/>
            <person name="Wolfe K.H."/>
        </authorList>
    </citation>
    <scope>NUCLEOTIDE SEQUENCE [LARGE SCALE GENOMIC DNA]</scope>
    <source>
        <strain evidence="14">ATCC MYA-139 / BCRC 22969 / CBS 8797 / CCRC 22969 / KCTC 17520 / NBRC 10181 / NCYC 3082</strain>
    </source>
</reference>
<keyword evidence="5" id="KW-0963">Cytoplasm</keyword>
<dbReference type="KEGG" id="kng:KNAG_0B04350"/>
<dbReference type="Gene3D" id="3.40.20.10">
    <property type="entry name" value="Severin"/>
    <property type="match status" value="1"/>
</dbReference>
<feature type="domain" description="Zinc finger Sec23/Sec24-type" evidence="9">
    <location>
        <begin position="250"/>
        <end position="284"/>
    </location>
</feature>
<dbReference type="Pfam" id="PF04815">
    <property type="entry name" value="Sec23_helical"/>
    <property type="match status" value="1"/>
</dbReference>
<dbReference type="InterPro" id="IPR012990">
    <property type="entry name" value="Beta-sandwich_Sec23_24"/>
</dbReference>
<reference evidence="13 14" key="1">
    <citation type="journal article" date="2011" name="Proc. Natl. Acad. Sci. U.S.A.">
        <title>Evolutionary erosion of yeast sex chromosomes by mating-type switching accidents.</title>
        <authorList>
            <person name="Gordon J.L."/>
            <person name="Armisen D."/>
            <person name="Proux-Wera E."/>
            <person name="Oheigeartaigh S.S."/>
            <person name="Byrne K.P."/>
            <person name="Wolfe K.H."/>
        </authorList>
    </citation>
    <scope>NUCLEOTIDE SEQUENCE [LARGE SCALE GENOMIC DNA]</scope>
    <source>
        <strain evidence="14">ATCC MYA-139 / BCRC 22969 / CBS 8797 / CCRC 22969 / KCTC 17520 / NBRC 10181 / NCYC 3082</strain>
    </source>
</reference>
<keyword evidence="14" id="KW-1185">Reference proteome</keyword>
<keyword evidence="7" id="KW-0333">Golgi apparatus</keyword>
<feature type="compositionally biased region" description="Basic residues" evidence="8">
    <location>
        <begin position="24"/>
        <end position="33"/>
    </location>
</feature>
<feature type="compositionally biased region" description="Polar residues" evidence="8">
    <location>
        <begin position="37"/>
        <end position="47"/>
    </location>
</feature>
<dbReference type="SUPFAM" id="SSF53300">
    <property type="entry name" value="vWA-like"/>
    <property type="match status" value="1"/>
</dbReference>
<gene>
    <name evidence="13" type="primary">KNAG0B04350</name>
    <name evidence="13" type="ordered locus">KNAG_0B04350</name>
</gene>
<dbReference type="Proteomes" id="UP000006310">
    <property type="component" value="Chromosome 2"/>
</dbReference>
<dbReference type="SUPFAM" id="SSF82754">
    <property type="entry name" value="C-terminal, gelsolin-like domain of Sec23/24"/>
    <property type="match status" value="1"/>
</dbReference>
<dbReference type="InterPro" id="IPR006895">
    <property type="entry name" value="Znf_Sec23_Sec24"/>
</dbReference>
<comment type="similarity">
    <text evidence="3">Belongs to the SEC23/SEC24 family. SEC24 subfamily.</text>
</comment>
<evidence type="ECO:0000259" key="11">
    <source>
        <dbReference type="Pfam" id="PF04815"/>
    </source>
</evidence>
<keyword evidence="6" id="KW-0653">Protein transport</keyword>
<dbReference type="PANTHER" id="PTHR13803:SF4">
    <property type="entry name" value="SECRETORY 24CD, ISOFORM C"/>
    <property type="match status" value="1"/>
</dbReference>
<evidence type="ECO:0000256" key="6">
    <source>
        <dbReference type="ARBA" id="ARBA00022927"/>
    </source>
</evidence>
<evidence type="ECO:0000313" key="14">
    <source>
        <dbReference type="Proteomes" id="UP000006310"/>
    </source>
</evidence>
<protein>
    <recommendedName>
        <fullName evidence="15">VWFA domain-containing protein</fullName>
    </recommendedName>
</protein>
<evidence type="ECO:0000256" key="5">
    <source>
        <dbReference type="ARBA" id="ARBA00022490"/>
    </source>
</evidence>
<dbReference type="PANTHER" id="PTHR13803">
    <property type="entry name" value="SEC24-RELATED PROTEIN"/>
    <property type="match status" value="1"/>
</dbReference>
<dbReference type="GeneID" id="34524519"/>
<evidence type="ECO:0000259" key="10">
    <source>
        <dbReference type="Pfam" id="PF04811"/>
    </source>
</evidence>
<dbReference type="GO" id="GO:0000139">
    <property type="term" value="C:Golgi membrane"/>
    <property type="evidence" value="ECO:0007669"/>
    <property type="project" value="UniProtKB-SubCell"/>
</dbReference>
<dbReference type="Pfam" id="PF08033">
    <property type="entry name" value="Sec23_BS"/>
    <property type="match status" value="1"/>
</dbReference>
<dbReference type="SUPFAM" id="SSF82919">
    <property type="entry name" value="Zn-finger domain of Sec23/24"/>
    <property type="match status" value="1"/>
</dbReference>
<evidence type="ECO:0000259" key="9">
    <source>
        <dbReference type="Pfam" id="PF04810"/>
    </source>
</evidence>
<feature type="domain" description="Sec23/Sec24 trunk" evidence="10">
    <location>
        <begin position="325"/>
        <end position="562"/>
    </location>
</feature>
<dbReference type="GO" id="GO:0000149">
    <property type="term" value="F:SNARE binding"/>
    <property type="evidence" value="ECO:0007669"/>
    <property type="project" value="TreeGrafter"/>
</dbReference>
<dbReference type="EMBL" id="HE978315">
    <property type="protein sequence ID" value="CCK68869.1"/>
    <property type="molecule type" value="Genomic_DNA"/>
</dbReference>
<dbReference type="Gene3D" id="1.20.120.730">
    <property type="entry name" value="Sec23/Sec24 helical domain"/>
    <property type="match status" value="1"/>
</dbReference>
<dbReference type="InterPro" id="IPR036175">
    <property type="entry name" value="Sec23/24_helical_dom_sf"/>
</dbReference>
<dbReference type="InterPro" id="IPR050550">
    <property type="entry name" value="SEC23_SEC24_subfamily"/>
</dbReference>
<dbReference type="SUPFAM" id="SSF81995">
    <property type="entry name" value="beta-sandwich domain of Sec23/24"/>
    <property type="match status" value="1"/>
</dbReference>
<evidence type="ECO:0000256" key="3">
    <source>
        <dbReference type="ARBA" id="ARBA00008334"/>
    </source>
</evidence>
<dbReference type="HOGENOM" id="CLU_004589_1_0_1"/>
<dbReference type="InterPro" id="IPR006896">
    <property type="entry name" value="Sec23/24_trunk_dom"/>
</dbReference>
<dbReference type="AlphaFoldDB" id="J7S3R8"/>
<proteinExistence type="inferred from homology"/>
<dbReference type="Gene3D" id="2.30.30.380">
    <property type="entry name" value="Zn-finger domain of Sec23/24"/>
    <property type="match status" value="1"/>
</dbReference>
<dbReference type="Gene3D" id="3.40.50.410">
    <property type="entry name" value="von Willebrand factor, type A domain"/>
    <property type="match status" value="1"/>
</dbReference>
<dbReference type="Gene3D" id="2.60.40.1670">
    <property type="entry name" value="beta-sandwich domain of Sec23/24"/>
    <property type="match status" value="1"/>
</dbReference>
<feature type="region of interest" description="Disordered" evidence="8">
    <location>
        <begin position="1"/>
        <end position="77"/>
    </location>
</feature>
<dbReference type="GO" id="GO:0090110">
    <property type="term" value="P:COPII-coated vesicle cargo loading"/>
    <property type="evidence" value="ECO:0007669"/>
    <property type="project" value="EnsemblFungi"/>
</dbReference>
<evidence type="ECO:0000256" key="4">
    <source>
        <dbReference type="ARBA" id="ARBA00022448"/>
    </source>
</evidence>
<dbReference type="GO" id="GO:0006886">
    <property type="term" value="P:intracellular protein transport"/>
    <property type="evidence" value="ECO:0007669"/>
    <property type="project" value="EnsemblFungi"/>
</dbReference>
<dbReference type="GO" id="GO:0070971">
    <property type="term" value="C:endoplasmic reticulum exit site"/>
    <property type="evidence" value="ECO:0007669"/>
    <property type="project" value="TreeGrafter"/>
</dbReference>
<dbReference type="InterPro" id="IPR036465">
    <property type="entry name" value="vWFA_dom_sf"/>
</dbReference>
<evidence type="ECO:0000259" key="12">
    <source>
        <dbReference type="Pfam" id="PF08033"/>
    </source>
</evidence>
<organism evidence="13 14">
    <name type="scientific">Huiozyma naganishii (strain ATCC MYA-139 / BCRC 22969 / CBS 8797 / KCTC 17520 / NBRC 10181 / NCYC 3082 / Yp74L-3)</name>
    <name type="common">Yeast</name>
    <name type="synonym">Kazachstania naganishii</name>
    <dbReference type="NCBI Taxonomy" id="1071383"/>
    <lineage>
        <taxon>Eukaryota</taxon>
        <taxon>Fungi</taxon>
        <taxon>Dikarya</taxon>
        <taxon>Ascomycota</taxon>
        <taxon>Saccharomycotina</taxon>
        <taxon>Saccharomycetes</taxon>
        <taxon>Saccharomycetales</taxon>
        <taxon>Saccharomycetaceae</taxon>
        <taxon>Huiozyma</taxon>
    </lineage>
</organism>
<evidence type="ECO:0000313" key="13">
    <source>
        <dbReference type="EMBL" id="CCK68869.1"/>
    </source>
</evidence>
<evidence type="ECO:0000256" key="7">
    <source>
        <dbReference type="ARBA" id="ARBA00023034"/>
    </source>
</evidence>
<name>J7S3R8_HUIN7</name>